<dbReference type="EMBL" id="CAADRA010007248">
    <property type="protein sequence ID" value="VFT99640.1"/>
    <property type="molecule type" value="Genomic_DNA"/>
</dbReference>
<reference evidence="3 4" key="1">
    <citation type="submission" date="2019-03" db="EMBL/GenBank/DDBJ databases">
        <authorList>
            <person name="Gaulin E."/>
            <person name="Dumas B."/>
        </authorList>
    </citation>
    <scope>NUCLEOTIDE SEQUENCE [LARGE SCALE GENOMIC DNA]</scope>
    <source>
        <strain evidence="3">CBS 568.67</strain>
    </source>
</reference>
<proteinExistence type="predicted"/>
<name>A0A485LR67_9STRA</name>
<keyword evidence="4" id="KW-1185">Reference proteome</keyword>
<sequence>MATPVVVTDSAADAKEPSRKRPRLAPCVAQHESPGGDAIRLPPCREEAMFAGSVAHSPQEVMSCEPKTSVVALDDATNEAMETDEGDSTTCEVNNSSLEDDEAVSGESETRDEILGDESMGNSSSDDEESKRQA</sequence>
<reference evidence="2" key="2">
    <citation type="submission" date="2019-06" db="EMBL/GenBank/DDBJ databases">
        <title>Genomics analysis of Aphanomyces spp. identifies a new class of oomycete effector associated with host adaptation.</title>
        <authorList>
            <person name="Gaulin E."/>
        </authorList>
    </citation>
    <scope>NUCLEOTIDE SEQUENCE</scope>
    <source>
        <strain evidence="2">CBS 578.67</strain>
    </source>
</reference>
<feature type="region of interest" description="Disordered" evidence="1">
    <location>
        <begin position="80"/>
        <end position="134"/>
    </location>
</feature>
<evidence type="ECO:0000313" key="4">
    <source>
        <dbReference type="Proteomes" id="UP000332933"/>
    </source>
</evidence>
<protein>
    <submittedName>
        <fullName evidence="3">Aste57867_22991 protein</fullName>
    </submittedName>
</protein>
<dbReference type="Proteomes" id="UP000332933">
    <property type="component" value="Unassembled WGS sequence"/>
</dbReference>
<gene>
    <name evidence="3" type="primary">Aste57867_22991</name>
    <name evidence="2" type="ORF">As57867_022920</name>
    <name evidence="3" type="ORF">ASTE57867_22991</name>
</gene>
<dbReference type="EMBL" id="VJMH01007222">
    <property type="protein sequence ID" value="KAF0685063.1"/>
    <property type="molecule type" value="Genomic_DNA"/>
</dbReference>
<feature type="compositionally biased region" description="Polar residues" evidence="1">
    <location>
        <begin position="88"/>
        <end position="97"/>
    </location>
</feature>
<accession>A0A485LR67</accession>
<feature type="region of interest" description="Disordered" evidence="1">
    <location>
        <begin position="1"/>
        <end position="41"/>
    </location>
</feature>
<dbReference type="AlphaFoldDB" id="A0A485LR67"/>
<evidence type="ECO:0000313" key="3">
    <source>
        <dbReference type="EMBL" id="VFT99640.1"/>
    </source>
</evidence>
<evidence type="ECO:0000256" key="1">
    <source>
        <dbReference type="SAM" id="MobiDB-lite"/>
    </source>
</evidence>
<organism evidence="3 4">
    <name type="scientific">Aphanomyces stellatus</name>
    <dbReference type="NCBI Taxonomy" id="120398"/>
    <lineage>
        <taxon>Eukaryota</taxon>
        <taxon>Sar</taxon>
        <taxon>Stramenopiles</taxon>
        <taxon>Oomycota</taxon>
        <taxon>Saprolegniomycetes</taxon>
        <taxon>Saprolegniales</taxon>
        <taxon>Verrucalvaceae</taxon>
        <taxon>Aphanomyces</taxon>
    </lineage>
</organism>
<evidence type="ECO:0000313" key="2">
    <source>
        <dbReference type="EMBL" id="KAF0685063.1"/>
    </source>
</evidence>